<feature type="compositionally biased region" description="Basic and acidic residues" evidence="1">
    <location>
        <begin position="54"/>
        <end position="64"/>
    </location>
</feature>
<feature type="region of interest" description="Disordered" evidence="1">
    <location>
        <begin position="54"/>
        <end position="81"/>
    </location>
</feature>
<feature type="region of interest" description="Disordered" evidence="1">
    <location>
        <begin position="1"/>
        <end position="25"/>
    </location>
</feature>
<dbReference type="EMBL" id="JACEEZ010000018">
    <property type="protein sequence ID" value="KAG0730590.1"/>
    <property type="molecule type" value="Genomic_DNA"/>
</dbReference>
<comment type="caution">
    <text evidence="2">The sequence shown here is derived from an EMBL/GenBank/DDBJ whole genome shotgun (WGS) entry which is preliminary data.</text>
</comment>
<accession>A0A8J5D6A7</accession>
<evidence type="ECO:0000313" key="2">
    <source>
        <dbReference type="EMBL" id="KAG0730590.1"/>
    </source>
</evidence>
<organism evidence="2 3">
    <name type="scientific">Chionoecetes opilio</name>
    <name type="common">Atlantic snow crab</name>
    <name type="synonym">Cancer opilio</name>
    <dbReference type="NCBI Taxonomy" id="41210"/>
    <lineage>
        <taxon>Eukaryota</taxon>
        <taxon>Metazoa</taxon>
        <taxon>Ecdysozoa</taxon>
        <taxon>Arthropoda</taxon>
        <taxon>Crustacea</taxon>
        <taxon>Multicrustacea</taxon>
        <taxon>Malacostraca</taxon>
        <taxon>Eumalacostraca</taxon>
        <taxon>Eucarida</taxon>
        <taxon>Decapoda</taxon>
        <taxon>Pleocyemata</taxon>
        <taxon>Brachyura</taxon>
        <taxon>Eubrachyura</taxon>
        <taxon>Majoidea</taxon>
        <taxon>Majidae</taxon>
        <taxon>Chionoecetes</taxon>
    </lineage>
</organism>
<proteinExistence type="predicted"/>
<feature type="region of interest" description="Disordered" evidence="1">
    <location>
        <begin position="94"/>
        <end position="130"/>
    </location>
</feature>
<dbReference type="Proteomes" id="UP000770661">
    <property type="component" value="Unassembled WGS sequence"/>
</dbReference>
<feature type="compositionally biased region" description="Pro residues" evidence="1">
    <location>
        <begin position="110"/>
        <end position="119"/>
    </location>
</feature>
<name>A0A8J5D6A7_CHIOP</name>
<evidence type="ECO:0000256" key="1">
    <source>
        <dbReference type="SAM" id="MobiDB-lite"/>
    </source>
</evidence>
<gene>
    <name evidence="2" type="ORF">GWK47_027919</name>
</gene>
<protein>
    <submittedName>
        <fullName evidence="2">Uncharacterized protein</fullName>
    </submittedName>
</protein>
<sequence length="255" mass="27743">MLPAPPDPPDPPAVRPVSPLTMEHRRDPPALVVFHKGPTGGGSATLAGVTKILRESPRGARERCLPSGMQGGPRSRASQPNPFVGRVSSLAHWEAGQHQRDPRRWMLQTPHPPKPPSPVRPGESSDHGTPRDCGACGFHKDRWRECHPGGFYESSEVATGARERCLPGVREAPLSPASQHQRPFWGPGVSRMGTFSGPASPIQQMKHKELCAGGPVLWNIYGDVFSSSCQQSPRLTLRGLYSLLSYRKHDSGRDG</sequence>
<dbReference type="AlphaFoldDB" id="A0A8J5D6A7"/>
<keyword evidence="3" id="KW-1185">Reference proteome</keyword>
<reference evidence="2" key="1">
    <citation type="submission" date="2020-07" db="EMBL/GenBank/DDBJ databases">
        <title>The High-quality genome of the commercially important snow crab, Chionoecetes opilio.</title>
        <authorList>
            <person name="Jeong J.-H."/>
            <person name="Ryu S."/>
        </authorList>
    </citation>
    <scope>NUCLEOTIDE SEQUENCE</scope>
    <source>
        <strain evidence="2">MADBK_172401_WGS</strain>
        <tissue evidence="2">Digestive gland</tissue>
    </source>
</reference>
<feature type="compositionally biased region" description="Pro residues" evidence="1">
    <location>
        <begin position="1"/>
        <end position="14"/>
    </location>
</feature>
<feature type="compositionally biased region" description="Basic and acidic residues" evidence="1">
    <location>
        <begin position="95"/>
        <end position="104"/>
    </location>
</feature>
<evidence type="ECO:0000313" key="3">
    <source>
        <dbReference type="Proteomes" id="UP000770661"/>
    </source>
</evidence>